<dbReference type="AlphaFoldDB" id="A0A2M7H4C9"/>
<evidence type="ECO:0000313" key="3">
    <source>
        <dbReference type="EMBL" id="PIW37092.1"/>
    </source>
</evidence>
<accession>A0A2M7H4C9</accession>
<dbReference type="Proteomes" id="UP000230292">
    <property type="component" value="Unassembled WGS sequence"/>
</dbReference>
<evidence type="ECO:0000313" key="4">
    <source>
        <dbReference type="Proteomes" id="UP000230292"/>
    </source>
</evidence>
<name>A0A2M7H4C9_9BACT</name>
<organism evidence="3 4">
    <name type="scientific">Candidatus Kerfeldbacteria bacterium CG15_BIG_FIL_POST_REV_8_21_14_020_45_12</name>
    <dbReference type="NCBI Taxonomy" id="2014247"/>
    <lineage>
        <taxon>Bacteria</taxon>
        <taxon>Candidatus Kerfeldiibacteriota</taxon>
    </lineage>
</organism>
<dbReference type="GO" id="GO:0006520">
    <property type="term" value="P:amino acid metabolic process"/>
    <property type="evidence" value="ECO:0007669"/>
    <property type="project" value="InterPro"/>
</dbReference>
<dbReference type="InterPro" id="IPR006130">
    <property type="entry name" value="Asp/Orn_carbamoylTrfase"/>
</dbReference>
<protein>
    <recommendedName>
        <fullName evidence="2">Aspartate/ornithine carbamoyltransferase carbamoyl-P binding domain-containing protein</fullName>
    </recommendedName>
</protein>
<dbReference type="PANTHER" id="PTHR45753">
    <property type="entry name" value="ORNITHINE CARBAMOYLTRANSFERASE, MITOCHONDRIAL"/>
    <property type="match status" value="1"/>
</dbReference>
<sequence length="315" mass="34393">MPKRDFVHTTDFERADYEEVFRRAAIFEKGILAGENFTHLLPGRVLASMFLKESTRTMTTFQSAMVRLGGGWTGLTGTAGTYLATGEEDIGDIVASVAEVADIMALRYNDCDPVALAKLIDIPLINGMCGGEEHASGALALMYPVIEALGSLQGKKIGMYGMVSASRPMSAVLSVGGALGAEFYLDTVLPQFKPTATISEICLKRGGSISYAPMEEWMGEVDLAIWVEGLPVAGTPEDDVNAFNEKLHIFTNDDILRLKDTALFVGVMPRATTDGRLVMAKETDYHERNITLPLLKRFQYVAMGLMTYLLEVEVK</sequence>
<gene>
    <name evidence="3" type="ORF">COW24_01925</name>
</gene>
<evidence type="ECO:0000259" key="2">
    <source>
        <dbReference type="Pfam" id="PF02729"/>
    </source>
</evidence>
<dbReference type="SUPFAM" id="SSF53671">
    <property type="entry name" value="Aspartate/ornithine carbamoyltransferase"/>
    <property type="match status" value="1"/>
</dbReference>
<dbReference type="GO" id="GO:0016597">
    <property type="term" value="F:amino acid binding"/>
    <property type="evidence" value="ECO:0007669"/>
    <property type="project" value="InterPro"/>
</dbReference>
<dbReference type="InterPro" id="IPR006132">
    <property type="entry name" value="Asp/Orn_carbamoyltranf_P-bd"/>
</dbReference>
<feature type="domain" description="Aspartate/ornithine carbamoyltransferase carbamoyl-P binding" evidence="2">
    <location>
        <begin position="4"/>
        <end position="143"/>
    </location>
</feature>
<dbReference type="InterPro" id="IPR036901">
    <property type="entry name" value="Asp/Orn_carbamoylTrfase_sf"/>
</dbReference>
<keyword evidence="1" id="KW-0808">Transferase</keyword>
<dbReference type="GO" id="GO:0016743">
    <property type="term" value="F:carboxyl- or carbamoyltransferase activity"/>
    <property type="evidence" value="ECO:0007669"/>
    <property type="project" value="InterPro"/>
</dbReference>
<dbReference type="Pfam" id="PF02729">
    <property type="entry name" value="OTCace_N"/>
    <property type="match status" value="1"/>
</dbReference>
<dbReference type="PRINTS" id="PR00101">
    <property type="entry name" value="ATCASE"/>
</dbReference>
<dbReference type="PROSITE" id="PS00097">
    <property type="entry name" value="CARBAMOYLTRANSFERASE"/>
    <property type="match status" value="1"/>
</dbReference>
<reference evidence="3 4" key="1">
    <citation type="submission" date="2017-09" db="EMBL/GenBank/DDBJ databases">
        <title>Depth-based differentiation of microbial function through sediment-hosted aquifers and enrichment of novel symbionts in the deep terrestrial subsurface.</title>
        <authorList>
            <person name="Probst A.J."/>
            <person name="Ladd B."/>
            <person name="Jarett J.K."/>
            <person name="Geller-Mcgrath D.E."/>
            <person name="Sieber C.M."/>
            <person name="Emerson J.B."/>
            <person name="Anantharaman K."/>
            <person name="Thomas B.C."/>
            <person name="Malmstrom R."/>
            <person name="Stieglmeier M."/>
            <person name="Klingl A."/>
            <person name="Woyke T."/>
            <person name="Ryan C.M."/>
            <person name="Banfield J.F."/>
        </authorList>
    </citation>
    <scope>NUCLEOTIDE SEQUENCE [LARGE SCALE GENOMIC DNA]</scope>
    <source>
        <strain evidence="3">CG15_BIG_FIL_POST_REV_8_21_14_020_45_12</strain>
    </source>
</reference>
<dbReference type="EMBL" id="PFGC01000023">
    <property type="protein sequence ID" value="PIW37092.1"/>
    <property type="molecule type" value="Genomic_DNA"/>
</dbReference>
<comment type="caution">
    <text evidence="3">The sequence shown here is derived from an EMBL/GenBank/DDBJ whole genome shotgun (WGS) entry which is preliminary data.</text>
</comment>
<proteinExistence type="predicted"/>
<evidence type="ECO:0000256" key="1">
    <source>
        <dbReference type="ARBA" id="ARBA00022679"/>
    </source>
</evidence>
<dbReference type="Gene3D" id="3.40.50.1370">
    <property type="entry name" value="Aspartate/ornithine carbamoyltransferase"/>
    <property type="match status" value="2"/>
</dbReference>